<comment type="catalytic activity">
    <reaction evidence="1">
        <text>Hydrolyzes single-stranded DNA or mismatched double-stranded DNA and polynucleotides, releasing free uracil.</text>
        <dbReference type="EC" id="3.2.2.27"/>
    </reaction>
</comment>
<dbReference type="GO" id="GO:0004844">
    <property type="term" value="F:uracil DNA N-glycosylase activity"/>
    <property type="evidence" value="ECO:0007669"/>
    <property type="project" value="UniProtKB-EC"/>
</dbReference>
<dbReference type="InterPro" id="IPR005122">
    <property type="entry name" value="Uracil-DNA_glycosylase-like"/>
</dbReference>
<dbReference type="Pfam" id="PF03167">
    <property type="entry name" value="UDG"/>
    <property type="match status" value="1"/>
</dbReference>
<feature type="region of interest" description="Disordered" evidence="12">
    <location>
        <begin position="121"/>
        <end position="155"/>
    </location>
</feature>
<dbReference type="PANTHER" id="PTHR33693">
    <property type="entry name" value="TYPE-5 URACIL-DNA GLYCOSYLASE"/>
    <property type="match status" value="1"/>
</dbReference>
<dbReference type="EC" id="3.2.2.27" evidence="3"/>
<keyword evidence="5" id="KW-0004">4Fe-4S</keyword>
<dbReference type="PANTHER" id="PTHR33693:SF1">
    <property type="entry name" value="TYPE-4 URACIL-DNA GLYCOSYLASE"/>
    <property type="match status" value="1"/>
</dbReference>
<name>A0A2S5GUQ3_9BURK</name>
<evidence type="ECO:0000256" key="7">
    <source>
        <dbReference type="ARBA" id="ARBA00022763"/>
    </source>
</evidence>
<keyword evidence="11" id="KW-0234">DNA repair</keyword>
<evidence type="ECO:0000259" key="13">
    <source>
        <dbReference type="SMART" id="SM00986"/>
    </source>
</evidence>
<evidence type="ECO:0000256" key="2">
    <source>
        <dbReference type="ARBA" id="ARBA00006521"/>
    </source>
</evidence>
<dbReference type="GO" id="GO:0006281">
    <property type="term" value="P:DNA repair"/>
    <property type="evidence" value="ECO:0007669"/>
    <property type="project" value="UniProtKB-KW"/>
</dbReference>
<accession>A0A2S5GUQ3</accession>
<dbReference type="GO" id="GO:0046872">
    <property type="term" value="F:metal ion binding"/>
    <property type="evidence" value="ECO:0007669"/>
    <property type="project" value="UniProtKB-KW"/>
</dbReference>
<dbReference type="Gene3D" id="3.40.470.10">
    <property type="entry name" value="Uracil-DNA glycosylase-like domain"/>
    <property type="match status" value="1"/>
</dbReference>
<evidence type="ECO:0000256" key="1">
    <source>
        <dbReference type="ARBA" id="ARBA00001400"/>
    </source>
</evidence>
<dbReference type="Proteomes" id="UP000239990">
    <property type="component" value="Unassembled WGS sequence"/>
</dbReference>
<evidence type="ECO:0000256" key="9">
    <source>
        <dbReference type="ARBA" id="ARBA00023004"/>
    </source>
</evidence>
<dbReference type="SMART" id="SM00986">
    <property type="entry name" value="UDG"/>
    <property type="match status" value="1"/>
</dbReference>
<dbReference type="EMBL" id="PREU01000003">
    <property type="protein sequence ID" value="PPA76583.1"/>
    <property type="molecule type" value="Genomic_DNA"/>
</dbReference>
<dbReference type="CDD" id="cd10030">
    <property type="entry name" value="UDG-F4_TTUDGA_SPO1dp_like"/>
    <property type="match status" value="1"/>
</dbReference>
<evidence type="ECO:0000256" key="5">
    <source>
        <dbReference type="ARBA" id="ARBA00022485"/>
    </source>
</evidence>
<dbReference type="InterPro" id="IPR005273">
    <property type="entry name" value="Ura-DNA_glyco_family4"/>
</dbReference>
<sequence>MTVPTPAVAPRVNPLQRIWLREIGMERLWLRPAPADARAPVAPQAPVSKPVLLDSGVAARAPDAPAAHVNVSGQPAAVQAPVAAVPPAAVPPAAPMPAAASVAASAAASTAAPVAAPAAVATERSSGRPGIPASILNRTGPPPRPVPKTAEEEAVEAPRIPVAEAVKNANLDELREQVVACTACGLCQGRRHAVFGHGATPTRWLVVGEAPGEQEDRQGHPFVGRSGQLLDAMLAAVGMSRDTDVFITNVIKCRPPGNRNPKPEEIAACSPYLMRQIALLKPERILVLGRFAAQTLLGTDATIGSLRGRVHTLKTEDGSQIPLIVSYHPAYLLRSPSEKARAWQDLKLASRQI</sequence>
<dbReference type="InterPro" id="IPR051536">
    <property type="entry name" value="UDG_Type-4/5"/>
</dbReference>
<dbReference type="SUPFAM" id="SSF52141">
    <property type="entry name" value="Uracil-DNA glycosylase-like"/>
    <property type="match status" value="1"/>
</dbReference>
<evidence type="ECO:0000313" key="14">
    <source>
        <dbReference type="EMBL" id="PPA76583.1"/>
    </source>
</evidence>
<evidence type="ECO:0000313" key="15">
    <source>
        <dbReference type="Proteomes" id="UP000239990"/>
    </source>
</evidence>
<dbReference type="GO" id="GO:0051539">
    <property type="term" value="F:4 iron, 4 sulfur cluster binding"/>
    <property type="evidence" value="ECO:0007669"/>
    <property type="project" value="UniProtKB-KW"/>
</dbReference>
<keyword evidence="8" id="KW-0378">Hydrolase</keyword>
<proteinExistence type="inferred from homology"/>
<gene>
    <name evidence="14" type="ORF">C4E15_07315</name>
</gene>
<evidence type="ECO:0000256" key="4">
    <source>
        <dbReference type="ARBA" id="ARBA00019403"/>
    </source>
</evidence>
<keyword evidence="9" id="KW-0408">Iron</keyword>
<dbReference type="InterPro" id="IPR036895">
    <property type="entry name" value="Uracil-DNA_glycosylase-like_sf"/>
</dbReference>
<reference evidence="14 15" key="1">
    <citation type="submission" date="2018-02" db="EMBL/GenBank/DDBJ databases">
        <title>Draft Genome of Achromobacter spanius stain 6.</title>
        <authorList>
            <person name="Gunasekera T.S."/>
            <person name="Radwan O."/>
            <person name="Ruiz O.N."/>
        </authorList>
    </citation>
    <scope>NUCLEOTIDE SEQUENCE [LARGE SCALE GENOMIC DNA]</scope>
    <source>
        <strain evidence="14 15">6</strain>
    </source>
</reference>
<evidence type="ECO:0000256" key="3">
    <source>
        <dbReference type="ARBA" id="ARBA00012030"/>
    </source>
</evidence>
<dbReference type="RefSeq" id="WP_104142983.1">
    <property type="nucleotide sequence ID" value="NZ_PREU01000003.1"/>
</dbReference>
<evidence type="ECO:0000256" key="6">
    <source>
        <dbReference type="ARBA" id="ARBA00022723"/>
    </source>
</evidence>
<dbReference type="SMART" id="SM00987">
    <property type="entry name" value="UreE_C"/>
    <property type="match status" value="1"/>
</dbReference>
<keyword evidence="7" id="KW-0227">DNA damage</keyword>
<dbReference type="NCBIfam" id="TIGR00758">
    <property type="entry name" value="UDG_fam4"/>
    <property type="match status" value="1"/>
</dbReference>
<protein>
    <recommendedName>
        <fullName evidence="4">Type-4 uracil-DNA glycosylase</fullName>
        <ecNumber evidence="3">3.2.2.27</ecNumber>
    </recommendedName>
</protein>
<keyword evidence="6" id="KW-0479">Metal-binding</keyword>
<evidence type="ECO:0000256" key="10">
    <source>
        <dbReference type="ARBA" id="ARBA00023014"/>
    </source>
</evidence>
<comment type="similarity">
    <text evidence="2">Belongs to the uracil-DNA glycosylase (UDG) superfamily. Type 4 (UDGa) family.</text>
</comment>
<dbReference type="AlphaFoldDB" id="A0A2S5GUQ3"/>
<dbReference type="OrthoDB" id="5290748at2"/>
<evidence type="ECO:0000256" key="12">
    <source>
        <dbReference type="SAM" id="MobiDB-lite"/>
    </source>
</evidence>
<comment type="caution">
    <text evidence="14">The sequence shown here is derived from an EMBL/GenBank/DDBJ whole genome shotgun (WGS) entry which is preliminary data.</text>
</comment>
<organism evidence="14 15">
    <name type="scientific">Achromobacter spanius</name>
    <dbReference type="NCBI Taxonomy" id="217203"/>
    <lineage>
        <taxon>Bacteria</taxon>
        <taxon>Pseudomonadati</taxon>
        <taxon>Pseudomonadota</taxon>
        <taxon>Betaproteobacteria</taxon>
        <taxon>Burkholderiales</taxon>
        <taxon>Alcaligenaceae</taxon>
        <taxon>Achromobacter</taxon>
    </lineage>
</organism>
<evidence type="ECO:0000256" key="8">
    <source>
        <dbReference type="ARBA" id="ARBA00022801"/>
    </source>
</evidence>
<keyword evidence="10" id="KW-0411">Iron-sulfur</keyword>
<evidence type="ECO:0000256" key="11">
    <source>
        <dbReference type="ARBA" id="ARBA00023204"/>
    </source>
</evidence>
<feature type="domain" description="Uracil-DNA glycosylase-like" evidence="13">
    <location>
        <begin position="195"/>
        <end position="347"/>
    </location>
</feature>